<organism evidence="8">
    <name type="scientific">hydrothermal vent metagenome</name>
    <dbReference type="NCBI Taxonomy" id="652676"/>
    <lineage>
        <taxon>unclassified sequences</taxon>
        <taxon>metagenomes</taxon>
        <taxon>ecological metagenomes</taxon>
    </lineage>
</organism>
<dbReference type="HAMAP" id="MF_00503">
    <property type="entry name" value="Ribosomal_bL9"/>
    <property type="match status" value="1"/>
</dbReference>
<feature type="region of interest" description="Disordered" evidence="6">
    <location>
        <begin position="152"/>
        <end position="181"/>
    </location>
</feature>
<reference evidence="8" key="1">
    <citation type="submission" date="2018-06" db="EMBL/GenBank/DDBJ databases">
        <authorList>
            <person name="Zhirakovskaya E."/>
        </authorList>
    </citation>
    <scope>NUCLEOTIDE SEQUENCE</scope>
</reference>
<dbReference type="Pfam" id="PF03948">
    <property type="entry name" value="Ribosomal_L9_C"/>
    <property type="match status" value="1"/>
</dbReference>
<evidence type="ECO:0000256" key="6">
    <source>
        <dbReference type="SAM" id="MobiDB-lite"/>
    </source>
</evidence>
<dbReference type="GO" id="GO:1990904">
    <property type="term" value="C:ribonucleoprotein complex"/>
    <property type="evidence" value="ECO:0007669"/>
    <property type="project" value="UniProtKB-KW"/>
</dbReference>
<evidence type="ECO:0000256" key="4">
    <source>
        <dbReference type="ARBA" id="ARBA00022980"/>
    </source>
</evidence>
<dbReference type="GO" id="GO:0019843">
    <property type="term" value="F:rRNA binding"/>
    <property type="evidence" value="ECO:0007669"/>
    <property type="project" value="UniProtKB-KW"/>
</dbReference>
<dbReference type="InterPro" id="IPR020069">
    <property type="entry name" value="Ribosomal_bL9_C"/>
</dbReference>
<dbReference type="GO" id="GO:0005840">
    <property type="term" value="C:ribosome"/>
    <property type="evidence" value="ECO:0007669"/>
    <property type="project" value="UniProtKB-KW"/>
</dbReference>
<evidence type="ECO:0000256" key="5">
    <source>
        <dbReference type="ARBA" id="ARBA00023274"/>
    </source>
</evidence>
<name>A0A3B1CFV5_9ZZZZ</name>
<evidence type="ECO:0000256" key="1">
    <source>
        <dbReference type="ARBA" id="ARBA00010605"/>
    </source>
</evidence>
<dbReference type="InterPro" id="IPR009027">
    <property type="entry name" value="Ribosomal_bL9/RNase_H1_N"/>
</dbReference>
<evidence type="ECO:0000259" key="7">
    <source>
        <dbReference type="PROSITE" id="PS00651"/>
    </source>
</evidence>
<evidence type="ECO:0000313" key="8">
    <source>
        <dbReference type="EMBL" id="VAX22944.1"/>
    </source>
</evidence>
<dbReference type="Gene3D" id="3.40.5.10">
    <property type="entry name" value="Ribosomal protein L9, N-terminal domain"/>
    <property type="match status" value="1"/>
</dbReference>
<dbReference type="SUPFAM" id="SSF55658">
    <property type="entry name" value="L9 N-domain-like"/>
    <property type="match status" value="1"/>
</dbReference>
<keyword evidence="2" id="KW-0699">rRNA-binding</keyword>
<dbReference type="PROSITE" id="PS00651">
    <property type="entry name" value="RIBOSOMAL_L9"/>
    <property type="match status" value="1"/>
</dbReference>
<dbReference type="Pfam" id="PF01281">
    <property type="entry name" value="Ribosomal_L9_N"/>
    <property type="match status" value="1"/>
</dbReference>
<dbReference type="Gene3D" id="3.10.430.100">
    <property type="entry name" value="Ribosomal protein L9, C-terminal domain"/>
    <property type="match status" value="1"/>
</dbReference>
<dbReference type="GO" id="GO:0006412">
    <property type="term" value="P:translation"/>
    <property type="evidence" value="ECO:0007669"/>
    <property type="project" value="InterPro"/>
</dbReference>
<proteinExistence type="inferred from homology"/>
<evidence type="ECO:0000256" key="3">
    <source>
        <dbReference type="ARBA" id="ARBA00022884"/>
    </source>
</evidence>
<dbReference type="InterPro" id="IPR000244">
    <property type="entry name" value="Ribosomal_bL9"/>
</dbReference>
<dbReference type="InterPro" id="IPR020070">
    <property type="entry name" value="Ribosomal_bL9_N"/>
</dbReference>
<gene>
    <name evidence="8" type="ORF">MNBD_NITROSPINAE01-787</name>
</gene>
<accession>A0A3B1CFV5</accession>
<evidence type="ECO:0000256" key="2">
    <source>
        <dbReference type="ARBA" id="ARBA00022730"/>
    </source>
</evidence>
<dbReference type="EMBL" id="UOGC01000144">
    <property type="protein sequence ID" value="VAX22944.1"/>
    <property type="molecule type" value="Genomic_DNA"/>
</dbReference>
<dbReference type="InterPro" id="IPR020594">
    <property type="entry name" value="Ribosomal_bL9_bac/chp"/>
</dbReference>
<keyword evidence="5" id="KW-0687">Ribonucleoprotein</keyword>
<sequence length="181" mass="20100">MKVILTDFVQSLGAPGDEIDVAPGYARNYLIPKGLGFEATVSNRKTYENNLQQRARKMAKVIKEAEAQKTQVDVLETFVFTRRAGEDGRLFGSVTSADIEKVLAERGFNISKRQIELKQPIKTVSEVEVMVKIHTGVSAKVMVSVEAEVIVEAEDDEQEEEITEETPAPEEEAVAEEEQAE</sequence>
<dbReference type="PANTHER" id="PTHR21368">
    <property type="entry name" value="50S RIBOSOMAL PROTEIN L9"/>
    <property type="match status" value="1"/>
</dbReference>
<keyword evidence="4 8" id="KW-0689">Ribosomal protein</keyword>
<comment type="similarity">
    <text evidence="1">Belongs to the bacterial ribosomal protein bL9 family.</text>
</comment>
<dbReference type="GO" id="GO:0003735">
    <property type="term" value="F:structural constituent of ribosome"/>
    <property type="evidence" value="ECO:0007669"/>
    <property type="project" value="InterPro"/>
</dbReference>
<dbReference type="NCBIfam" id="TIGR00158">
    <property type="entry name" value="L9"/>
    <property type="match status" value="1"/>
</dbReference>
<dbReference type="SUPFAM" id="SSF55653">
    <property type="entry name" value="Ribosomal protein L9 C-domain"/>
    <property type="match status" value="1"/>
</dbReference>
<feature type="domain" description="Ribosomal protein L9" evidence="7">
    <location>
        <begin position="13"/>
        <end position="40"/>
    </location>
</feature>
<dbReference type="AlphaFoldDB" id="A0A3B1CFV5"/>
<dbReference type="InterPro" id="IPR036791">
    <property type="entry name" value="Ribosomal_bL9_C_sf"/>
</dbReference>
<protein>
    <submittedName>
        <fullName evidence="8">LSU ribosomal protein L9p</fullName>
    </submittedName>
</protein>
<dbReference type="InterPro" id="IPR036935">
    <property type="entry name" value="Ribosomal_bL9_N_sf"/>
</dbReference>
<keyword evidence="3" id="KW-0694">RNA-binding</keyword>